<dbReference type="RefSeq" id="WP_330815527.1">
    <property type="nucleotide sequence ID" value="NZ_JAZBJO010000045.1"/>
</dbReference>
<proteinExistence type="predicted"/>
<dbReference type="EMBL" id="JAZBJO010000045">
    <property type="protein sequence ID" value="MEE4598277.1"/>
    <property type="molecule type" value="Genomic_DNA"/>
</dbReference>
<evidence type="ECO:0000256" key="1">
    <source>
        <dbReference type="SAM" id="MobiDB-lite"/>
    </source>
</evidence>
<dbReference type="Proteomes" id="UP001354709">
    <property type="component" value="Unassembled WGS sequence"/>
</dbReference>
<comment type="caution">
    <text evidence="2">The sequence shown here is derived from an EMBL/GenBank/DDBJ whole genome shotgun (WGS) entry which is preliminary data.</text>
</comment>
<organism evidence="2 3">
    <name type="scientific">Streptomyces asiaticus subsp. ignotus</name>
    <dbReference type="NCBI Taxonomy" id="3098222"/>
    <lineage>
        <taxon>Bacteria</taxon>
        <taxon>Bacillati</taxon>
        <taxon>Actinomycetota</taxon>
        <taxon>Actinomycetes</taxon>
        <taxon>Kitasatosporales</taxon>
        <taxon>Streptomycetaceae</taxon>
        <taxon>Streptomyces</taxon>
        <taxon>Streptomyces violaceusniger group</taxon>
    </lineage>
</organism>
<feature type="compositionally biased region" description="Basic and acidic residues" evidence="1">
    <location>
        <begin position="17"/>
        <end position="38"/>
    </location>
</feature>
<sequence length="57" mass="6785">MKRRDRDSFSDGGYWARSDRSGRAPSLREARDRDYLDHQPRRRGLIARLLNTRGNRP</sequence>
<gene>
    <name evidence="2" type="ORF">V2J94_41650</name>
</gene>
<feature type="region of interest" description="Disordered" evidence="1">
    <location>
        <begin position="1"/>
        <end position="38"/>
    </location>
</feature>
<evidence type="ECO:0000313" key="3">
    <source>
        <dbReference type="Proteomes" id="UP001354709"/>
    </source>
</evidence>
<name>A0ABU7QA45_9ACTN</name>
<keyword evidence="3" id="KW-1185">Reference proteome</keyword>
<reference evidence="2 3" key="1">
    <citation type="submission" date="2023-11" db="EMBL/GenBank/DDBJ databases">
        <title>30 novel species of actinomycetes from the DSMZ collection.</title>
        <authorList>
            <person name="Nouioui I."/>
        </authorList>
    </citation>
    <scope>NUCLEOTIDE SEQUENCE [LARGE SCALE GENOMIC DNA]</scope>
    <source>
        <strain evidence="2 3">DSM 41524</strain>
    </source>
</reference>
<accession>A0ABU7QA45</accession>
<evidence type="ECO:0000313" key="2">
    <source>
        <dbReference type="EMBL" id="MEE4598277.1"/>
    </source>
</evidence>
<protein>
    <submittedName>
        <fullName evidence="2">Uncharacterized protein</fullName>
    </submittedName>
</protein>